<gene>
    <name evidence="2" type="ORF">FK004_12195</name>
</gene>
<dbReference type="InterPro" id="IPR011051">
    <property type="entry name" value="RmlC_Cupin_sf"/>
</dbReference>
<dbReference type="Pfam" id="PF05523">
    <property type="entry name" value="FdtA"/>
    <property type="match status" value="1"/>
</dbReference>
<feature type="domain" description="Sugar 3,4-ketoisomerase QdtA cupin" evidence="1">
    <location>
        <begin position="8"/>
        <end position="130"/>
    </location>
</feature>
<dbReference type="AlphaFoldDB" id="A0A2S1LQD1"/>
<dbReference type="EMBL" id="CP020919">
    <property type="protein sequence ID" value="AWG25929.1"/>
    <property type="molecule type" value="Genomic_DNA"/>
</dbReference>
<dbReference type="GO" id="GO:0016853">
    <property type="term" value="F:isomerase activity"/>
    <property type="evidence" value="ECO:0007669"/>
    <property type="project" value="UniProtKB-KW"/>
</dbReference>
<dbReference type="Gene3D" id="2.60.120.10">
    <property type="entry name" value="Jelly Rolls"/>
    <property type="match status" value="1"/>
</dbReference>
<dbReference type="SUPFAM" id="SSF51182">
    <property type="entry name" value="RmlC-like cupins"/>
    <property type="match status" value="1"/>
</dbReference>
<dbReference type="OrthoDB" id="9795513at2"/>
<evidence type="ECO:0000259" key="1">
    <source>
        <dbReference type="Pfam" id="PF05523"/>
    </source>
</evidence>
<keyword evidence="3" id="KW-1185">Reference proteome</keyword>
<dbReference type="RefSeq" id="WP_108737473.1">
    <property type="nucleotide sequence ID" value="NZ_CP020919.1"/>
</dbReference>
<reference evidence="2 3" key="1">
    <citation type="submission" date="2017-04" db="EMBL/GenBank/DDBJ databases">
        <title>Complete genome sequence of Flavobacterium kingsejong AJ004.</title>
        <authorList>
            <person name="Lee P.C."/>
        </authorList>
    </citation>
    <scope>NUCLEOTIDE SEQUENCE [LARGE SCALE GENOMIC DNA]</scope>
    <source>
        <strain evidence="2 3">AJ004</strain>
    </source>
</reference>
<sequence length="130" mass="15008">MNSEKPYLISFPKIGAASLGFISIAEKENLPFVPKRIYWTYATPQEVERGNHSHKELEQLLIAVAGKISIKTESLSGEKEDFVLDSPNMGLYLPKRHWRTITYSENAVQLCIASMEYNEDDYIREYNDFK</sequence>
<dbReference type="InterPro" id="IPR008894">
    <property type="entry name" value="QdtA_cupin_dom"/>
</dbReference>
<dbReference type="CDD" id="cd20292">
    <property type="entry name" value="cupin_QdtA-like"/>
    <property type="match status" value="1"/>
</dbReference>
<protein>
    <submittedName>
        <fullName evidence="2">dTDP-6-deoxy-3,4-keto-hexulose isomerase</fullName>
    </submittedName>
</protein>
<organism evidence="2 3">
    <name type="scientific">Flavobacterium kingsejongi</name>
    <dbReference type="NCBI Taxonomy" id="1678728"/>
    <lineage>
        <taxon>Bacteria</taxon>
        <taxon>Pseudomonadati</taxon>
        <taxon>Bacteroidota</taxon>
        <taxon>Flavobacteriia</taxon>
        <taxon>Flavobacteriales</taxon>
        <taxon>Flavobacteriaceae</taxon>
        <taxon>Flavobacterium</taxon>
    </lineage>
</organism>
<proteinExistence type="predicted"/>
<evidence type="ECO:0000313" key="3">
    <source>
        <dbReference type="Proteomes" id="UP000244677"/>
    </source>
</evidence>
<dbReference type="InterPro" id="IPR014710">
    <property type="entry name" value="RmlC-like_jellyroll"/>
</dbReference>
<evidence type="ECO:0000313" key="2">
    <source>
        <dbReference type="EMBL" id="AWG25929.1"/>
    </source>
</evidence>
<dbReference type="Proteomes" id="UP000244677">
    <property type="component" value="Chromosome"/>
</dbReference>
<keyword evidence="2" id="KW-0413">Isomerase</keyword>
<dbReference type="KEGG" id="fki:FK004_12195"/>
<name>A0A2S1LQD1_9FLAO</name>
<accession>A0A2S1LQD1</accession>